<organism evidence="1 2">
    <name type="scientific">Gossypium lobatum</name>
    <dbReference type="NCBI Taxonomy" id="34289"/>
    <lineage>
        <taxon>Eukaryota</taxon>
        <taxon>Viridiplantae</taxon>
        <taxon>Streptophyta</taxon>
        <taxon>Embryophyta</taxon>
        <taxon>Tracheophyta</taxon>
        <taxon>Spermatophyta</taxon>
        <taxon>Magnoliopsida</taxon>
        <taxon>eudicotyledons</taxon>
        <taxon>Gunneridae</taxon>
        <taxon>Pentapetalae</taxon>
        <taxon>rosids</taxon>
        <taxon>malvids</taxon>
        <taxon>Malvales</taxon>
        <taxon>Malvaceae</taxon>
        <taxon>Malvoideae</taxon>
        <taxon>Gossypium</taxon>
    </lineage>
</organism>
<name>A0A7J8LLV8_9ROSI</name>
<reference evidence="1 2" key="1">
    <citation type="journal article" date="2019" name="Genome Biol. Evol.">
        <title>Insights into the evolution of the New World diploid cottons (Gossypium, subgenus Houzingenia) based on genome sequencing.</title>
        <authorList>
            <person name="Grover C.E."/>
            <person name="Arick M.A. 2nd"/>
            <person name="Thrash A."/>
            <person name="Conover J.L."/>
            <person name="Sanders W.S."/>
            <person name="Peterson D.G."/>
            <person name="Frelichowski J.E."/>
            <person name="Scheffler J.A."/>
            <person name="Scheffler B.E."/>
            <person name="Wendel J.F."/>
        </authorList>
    </citation>
    <scope>NUCLEOTIDE SEQUENCE [LARGE SCALE GENOMIC DNA]</scope>
    <source>
        <strain evidence="1">157</strain>
        <tissue evidence="1">Leaf</tissue>
    </source>
</reference>
<keyword evidence="2" id="KW-1185">Reference proteome</keyword>
<evidence type="ECO:0000313" key="2">
    <source>
        <dbReference type="Proteomes" id="UP000593572"/>
    </source>
</evidence>
<evidence type="ECO:0000313" key="1">
    <source>
        <dbReference type="EMBL" id="MBA0553408.1"/>
    </source>
</evidence>
<comment type="caution">
    <text evidence="1">The sequence shown here is derived from an EMBL/GenBank/DDBJ whole genome shotgun (WGS) entry which is preliminary data.</text>
</comment>
<sequence>MDSAMARFWKLTVDPRTTISASATSPPKASSIGRFALVSSHGPSSAATCGGPAAKSTLMSFGSITSSSTTQRE</sequence>
<dbReference type="AlphaFoldDB" id="A0A7J8LLV8"/>
<dbReference type="EMBL" id="JABEZX010000004">
    <property type="protein sequence ID" value="MBA0553408.1"/>
    <property type="molecule type" value="Genomic_DNA"/>
</dbReference>
<proteinExistence type="predicted"/>
<protein>
    <submittedName>
        <fullName evidence="1">Uncharacterized protein</fullName>
    </submittedName>
</protein>
<gene>
    <name evidence="1" type="ORF">Golob_012593</name>
</gene>
<accession>A0A7J8LLV8</accession>
<dbReference type="Proteomes" id="UP000593572">
    <property type="component" value="Unassembled WGS sequence"/>
</dbReference>